<feature type="domain" description="Hemerythrin-like" evidence="1">
    <location>
        <begin position="4"/>
        <end position="134"/>
    </location>
</feature>
<accession>A0A941F506</accession>
<dbReference type="GO" id="GO:0005886">
    <property type="term" value="C:plasma membrane"/>
    <property type="evidence" value="ECO:0007669"/>
    <property type="project" value="TreeGrafter"/>
</dbReference>
<dbReference type="PANTHER" id="PTHR39966:SF1">
    <property type="entry name" value="HEMERYTHRIN-LIKE DOMAIN-CONTAINING PROTEIN"/>
    <property type="match status" value="1"/>
</dbReference>
<organism evidence="2 3">
    <name type="scientific">Carboxylicivirga sediminis</name>
    <dbReference type="NCBI Taxonomy" id="2006564"/>
    <lineage>
        <taxon>Bacteria</taxon>
        <taxon>Pseudomonadati</taxon>
        <taxon>Bacteroidota</taxon>
        <taxon>Bacteroidia</taxon>
        <taxon>Marinilabiliales</taxon>
        <taxon>Marinilabiliaceae</taxon>
        <taxon>Carboxylicivirga</taxon>
    </lineage>
</organism>
<dbReference type="RefSeq" id="WP_212190711.1">
    <property type="nucleotide sequence ID" value="NZ_JAGTAR010000015.1"/>
</dbReference>
<protein>
    <submittedName>
        <fullName evidence="2">Hemerythrin domain-containing protein</fullName>
    </submittedName>
</protein>
<evidence type="ECO:0000313" key="3">
    <source>
        <dbReference type="Proteomes" id="UP000679220"/>
    </source>
</evidence>
<dbReference type="Pfam" id="PF01814">
    <property type="entry name" value="Hemerythrin"/>
    <property type="match status" value="1"/>
</dbReference>
<dbReference type="AlphaFoldDB" id="A0A941F506"/>
<proteinExistence type="predicted"/>
<evidence type="ECO:0000259" key="1">
    <source>
        <dbReference type="Pfam" id="PF01814"/>
    </source>
</evidence>
<dbReference type="EMBL" id="JAGTAR010000015">
    <property type="protein sequence ID" value="MBR8536048.1"/>
    <property type="molecule type" value="Genomic_DNA"/>
</dbReference>
<reference evidence="2" key="2">
    <citation type="submission" date="2021-04" db="EMBL/GenBank/DDBJ databases">
        <authorList>
            <person name="Zhang T."/>
            <person name="Zhang Y."/>
            <person name="Lu D."/>
            <person name="Zuo D."/>
            <person name="Du Z."/>
        </authorList>
    </citation>
    <scope>NUCLEOTIDE SEQUENCE</scope>
    <source>
        <strain evidence="2">JR1</strain>
    </source>
</reference>
<dbReference type="Proteomes" id="UP000679220">
    <property type="component" value="Unassembled WGS sequence"/>
</dbReference>
<evidence type="ECO:0000313" key="2">
    <source>
        <dbReference type="EMBL" id="MBR8536048.1"/>
    </source>
</evidence>
<dbReference type="PANTHER" id="PTHR39966">
    <property type="entry name" value="BLL2471 PROTEIN-RELATED"/>
    <property type="match status" value="1"/>
</dbReference>
<name>A0A941F506_9BACT</name>
<reference evidence="2" key="1">
    <citation type="journal article" date="2018" name="Int. J. Syst. Evol. Microbiol.">
        <title>Carboxylicivirga sediminis sp. nov., isolated from coastal sediment.</title>
        <authorList>
            <person name="Wang F.Q."/>
            <person name="Ren L.H."/>
            <person name="Zou R.J."/>
            <person name="Sun Y.Z."/>
            <person name="Liu X.J."/>
            <person name="Jiang F."/>
            <person name="Liu L.J."/>
        </authorList>
    </citation>
    <scope>NUCLEOTIDE SEQUENCE</scope>
    <source>
        <strain evidence="2">JR1</strain>
    </source>
</reference>
<keyword evidence="3" id="KW-1185">Reference proteome</keyword>
<comment type="caution">
    <text evidence="2">The sequence shown here is derived from an EMBL/GenBank/DDBJ whole genome shotgun (WGS) entry which is preliminary data.</text>
</comment>
<gene>
    <name evidence="2" type="ORF">KDU71_10800</name>
</gene>
<dbReference type="Gene3D" id="1.20.120.520">
    <property type="entry name" value="nmb1532 protein domain like"/>
    <property type="match status" value="1"/>
</dbReference>
<dbReference type="InterPro" id="IPR012312">
    <property type="entry name" value="Hemerythrin-like"/>
</dbReference>
<sequence>MKNITQILSDEHQTILKVIDAVLKECTELESGKTLNIDFFKKTIDFIKNYADKFHHAKEEDILFKAMLENIENLHCNPIPVMLHEHDEGREFVKGMEQGILENNTEKIIENARGYGALLQNHIYKEDNVLYPMAEEALTDDQKDAVNKRYMEIEIELKETMNIETLKFV</sequence>